<feature type="transmembrane region" description="Helical" evidence="11">
    <location>
        <begin position="505"/>
        <end position="536"/>
    </location>
</feature>
<dbReference type="GO" id="GO:0015450">
    <property type="term" value="F:protein-transporting ATPase activity"/>
    <property type="evidence" value="ECO:0007669"/>
    <property type="project" value="InterPro"/>
</dbReference>
<evidence type="ECO:0000313" key="14">
    <source>
        <dbReference type="Proteomes" id="UP000178323"/>
    </source>
</evidence>
<evidence type="ECO:0000256" key="8">
    <source>
        <dbReference type="ARBA" id="ARBA00023136"/>
    </source>
</evidence>
<keyword evidence="7" id="KW-0811">Translocation</keyword>
<evidence type="ECO:0000256" key="2">
    <source>
        <dbReference type="ARBA" id="ARBA00022448"/>
    </source>
</evidence>
<keyword evidence="6 11" id="KW-1133">Transmembrane helix</keyword>
<dbReference type="Pfam" id="PF02355">
    <property type="entry name" value="SecD_SecF_C"/>
    <property type="match status" value="1"/>
</dbReference>
<evidence type="ECO:0000256" key="1">
    <source>
        <dbReference type="ARBA" id="ARBA00004651"/>
    </source>
</evidence>
<keyword evidence="5" id="KW-0653">Protein transport</keyword>
<dbReference type="Gene3D" id="1.20.1640.10">
    <property type="entry name" value="Multidrug efflux transporter AcrB transmembrane domain"/>
    <property type="match status" value="1"/>
</dbReference>
<dbReference type="Pfam" id="PF22599">
    <property type="entry name" value="SecDF_P1_head"/>
    <property type="match status" value="1"/>
</dbReference>
<comment type="subcellular location">
    <subcellularLocation>
        <location evidence="1">Cell membrane</location>
        <topology evidence="1">Multi-pass membrane protein</topology>
    </subcellularLocation>
</comment>
<keyword evidence="3" id="KW-1003">Cell membrane</keyword>
<feature type="transmembrane region" description="Helical" evidence="11">
    <location>
        <begin position="623"/>
        <end position="642"/>
    </location>
</feature>
<name>A0A1F5S694_9BACT</name>
<evidence type="ECO:0000256" key="6">
    <source>
        <dbReference type="ARBA" id="ARBA00022989"/>
    </source>
</evidence>
<dbReference type="InterPro" id="IPR005791">
    <property type="entry name" value="SecD"/>
</dbReference>
<evidence type="ECO:0000256" key="10">
    <source>
        <dbReference type="SAM" id="MobiDB-lite"/>
    </source>
</evidence>
<evidence type="ECO:0000256" key="11">
    <source>
        <dbReference type="SAM" id="Phobius"/>
    </source>
</evidence>
<dbReference type="Gene3D" id="3.30.1360.200">
    <property type="match status" value="1"/>
</dbReference>
<keyword evidence="8 11" id="KW-0472">Membrane</keyword>
<dbReference type="STRING" id="1797985.A2Y83_04060"/>
<dbReference type="InterPro" id="IPR048634">
    <property type="entry name" value="SecD_SecF_C"/>
</dbReference>
<evidence type="ECO:0000256" key="5">
    <source>
        <dbReference type="ARBA" id="ARBA00022927"/>
    </source>
</evidence>
<proteinExistence type="inferred from homology"/>
<dbReference type="InterPro" id="IPR055344">
    <property type="entry name" value="SecD_SecF_C_bact"/>
</dbReference>
<sequence>THLVYDADTSGIPESEKGERVEGVRDVIERRVNAFGVSEPLVQTNKSGDNYRVIVELAGIKDVTQAIKMIGETPLLEFKEENTDPPRELTDDEKKDKEEYNKKAKERTDEIMRQVKEGIASFGELANEYSEDYLNIDKDGKKKGGDLGYVNAMGMFSDIYEKAKAAYENNLDKADESSANKENLRGNDADSDAEERGDDVLSAFSLDAPKIPLNPPLEKGAVAVDEVYENEQGYSIIRVNDKKETEDKEVRARHILICWNGAESCDKEWSKEDARKRIEELKAKATVENFASLAQEYSTEPGAAERGGHLGWFKKGDMVPEFEKAVFEMDAGGISDIVETKFGYHLIFKAEERPIVEYRVSRILVRKKNQYDYVPPQGGWKNTKLSGEQLKLAQVQFDQNIGEPQISLEFNDEGRDLFAAITERNVGKPVAIFLDGEPLSIPKVNEPIREGRAVITGTFNIEEAKQLARDLNAGALPVPIKLVNQQTIGATLGSETVSRSIKAGIWGFILVIIYMIIVYKFLGLISGLGLLVYAALNMAIYKLWPVTLTLSGIAGLILSFGMGVDASVLIFERIKEELNNGKAISTSVKEGFAKAWIAIRDGNLSTLITCAILMNLGASMIRGFAITLAIGVIISIFTNFFVMRNFVDILIGWGWVKEKLWIFGARKKLENLS</sequence>
<dbReference type="InterPro" id="IPR054384">
    <property type="entry name" value="SecDF_P1_head"/>
</dbReference>
<evidence type="ECO:0000256" key="4">
    <source>
        <dbReference type="ARBA" id="ARBA00022692"/>
    </source>
</evidence>
<feature type="region of interest" description="Disordered" evidence="10">
    <location>
        <begin position="77"/>
        <end position="102"/>
    </location>
</feature>
<dbReference type="Proteomes" id="UP000178323">
    <property type="component" value="Unassembled WGS sequence"/>
</dbReference>
<dbReference type="EMBL" id="MFFS01000035">
    <property type="protein sequence ID" value="OGF22215.1"/>
    <property type="molecule type" value="Genomic_DNA"/>
</dbReference>
<dbReference type="NCBIfam" id="TIGR00916">
    <property type="entry name" value="2A0604s01"/>
    <property type="match status" value="1"/>
</dbReference>
<dbReference type="InterPro" id="IPR000297">
    <property type="entry name" value="PPIase_PpiC"/>
</dbReference>
<feature type="domain" description="PpiC" evidence="12">
    <location>
        <begin position="247"/>
        <end position="351"/>
    </location>
</feature>
<feature type="transmembrane region" description="Helical" evidence="11">
    <location>
        <begin position="548"/>
        <end position="571"/>
    </location>
</feature>
<dbReference type="Pfam" id="PF13616">
    <property type="entry name" value="Rotamase_3"/>
    <property type="match status" value="2"/>
</dbReference>
<evidence type="ECO:0000256" key="9">
    <source>
        <dbReference type="PROSITE-ProRule" id="PRU00278"/>
    </source>
</evidence>
<feature type="compositionally biased region" description="Basic and acidic residues" evidence="10">
    <location>
        <begin position="171"/>
        <end position="188"/>
    </location>
</feature>
<evidence type="ECO:0000313" key="13">
    <source>
        <dbReference type="EMBL" id="OGF22215.1"/>
    </source>
</evidence>
<dbReference type="GO" id="GO:0003755">
    <property type="term" value="F:peptidyl-prolyl cis-trans isomerase activity"/>
    <property type="evidence" value="ECO:0007669"/>
    <property type="project" value="UniProtKB-KW"/>
</dbReference>
<keyword evidence="9" id="KW-0413">Isomerase</keyword>
<dbReference type="Pfam" id="PF21760">
    <property type="entry name" value="SecD_1st"/>
    <property type="match status" value="1"/>
</dbReference>
<feature type="region of interest" description="Disordered" evidence="10">
    <location>
        <begin position="171"/>
        <end position="196"/>
    </location>
</feature>
<evidence type="ECO:0000256" key="7">
    <source>
        <dbReference type="ARBA" id="ARBA00023010"/>
    </source>
</evidence>
<evidence type="ECO:0000256" key="3">
    <source>
        <dbReference type="ARBA" id="ARBA00022475"/>
    </source>
</evidence>
<dbReference type="HAMAP" id="MF_01463_B">
    <property type="entry name" value="SecD_B"/>
    <property type="match status" value="1"/>
</dbReference>
<keyword evidence="4 11" id="KW-0812">Transmembrane</keyword>
<dbReference type="NCBIfam" id="TIGR01129">
    <property type="entry name" value="secD"/>
    <property type="match status" value="1"/>
</dbReference>
<comment type="caution">
    <text evidence="13">The sequence shown here is derived from an EMBL/GenBank/DDBJ whole genome shotgun (WGS) entry which is preliminary data.</text>
</comment>
<dbReference type="PANTHER" id="PTHR30081">
    <property type="entry name" value="PROTEIN-EXPORT MEMBRANE PROTEIN SEC"/>
    <property type="match status" value="1"/>
</dbReference>
<dbReference type="InterPro" id="IPR046357">
    <property type="entry name" value="PPIase_dom_sf"/>
</dbReference>
<dbReference type="Gene3D" id="3.30.70.3400">
    <property type="match status" value="1"/>
</dbReference>
<dbReference type="GO" id="GO:0005886">
    <property type="term" value="C:plasma membrane"/>
    <property type="evidence" value="ECO:0007669"/>
    <property type="project" value="UniProtKB-SubCell"/>
</dbReference>
<dbReference type="PANTHER" id="PTHR30081:SF1">
    <property type="entry name" value="PROTEIN TRANSLOCASE SUBUNIT SECD"/>
    <property type="match status" value="1"/>
</dbReference>
<dbReference type="SUPFAM" id="SSF82866">
    <property type="entry name" value="Multidrug efflux transporter AcrB transmembrane domain"/>
    <property type="match status" value="1"/>
</dbReference>
<dbReference type="Gene3D" id="3.10.50.40">
    <property type="match status" value="2"/>
</dbReference>
<dbReference type="AlphaFoldDB" id="A0A1F5S694"/>
<feature type="domain" description="PpiC" evidence="12">
    <location>
        <begin position="95"/>
        <end position="163"/>
    </location>
</feature>
<dbReference type="GO" id="GO:0006886">
    <property type="term" value="P:intracellular protein transport"/>
    <property type="evidence" value="ECO:0007669"/>
    <property type="project" value="InterPro"/>
</dbReference>
<keyword evidence="2" id="KW-0813">Transport</keyword>
<feature type="non-terminal residue" evidence="13">
    <location>
        <position position="1"/>
    </location>
</feature>
<dbReference type="InterPro" id="IPR022813">
    <property type="entry name" value="SecD/SecF_arch_bac"/>
</dbReference>
<reference evidence="13 14" key="1">
    <citation type="journal article" date="2016" name="Nat. Commun.">
        <title>Thousands of microbial genomes shed light on interconnected biogeochemical processes in an aquifer system.</title>
        <authorList>
            <person name="Anantharaman K."/>
            <person name="Brown C.T."/>
            <person name="Hug L.A."/>
            <person name="Sharon I."/>
            <person name="Castelle C.J."/>
            <person name="Probst A.J."/>
            <person name="Thomas B.C."/>
            <person name="Singh A."/>
            <person name="Wilkins M.J."/>
            <person name="Karaoz U."/>
            <person name="Brodie E.L."/>
            <person name="Williams K.H."/>
            <person name="Hubbard S.S."/>
            <person name="Banfield J.F."/>
        </authorList>
    </citation>
    <scope>NUCLEOTIDE SEQUENCE [LARGE SCALE GENOMIC DNA]</scope>
</reference>
<organism evidence="13 14">
    <name type="scientific">Candidatus Falkowbacteria bacterium RBG_13_39_14</name>
    <dbReference type="NCBI Taxonomy" id="1797985"/>
    <lineage>
        <taxon>Bacteria</taxon>
        <taxon>Candidatus Falkowiibacteriota</taxon>
    </lineage>
</organism>
<protein>
    <submittedName>
        <fullName evidence="13">Protein-export membrane protein SecD</fullName>
    </submittedName>
</protein>
<keyword evidence="9" id="KW-0697">Rotamase</keyword>
<dbReference type="PROSITE" id="PS50198">
    <property type="entry name" value="PPIC_PPIASE_2"/>
    <property type="match status" value="2"/>
</dbReference>
<accession>A0A1F5S694</accession>
<dbReference type="InterPro" id="IPR048631">
    <property type="entry name" value="SecD_1st"/>
</dbReference>
<evidence type="ECO:0000259" key="12">
    <source>
        <dbReference type="PROSITE" id="PS50198"/>
    </source>
</evidence>
<gene>
    <name evidence="13" type="ORF">A2Y83_04060</name>
</gene>
<dbReference type="SUPFAM" id="SSF54534">
    <property type="entry name" value="FKBP-like"/>
    <property type="match status" value="2"/>
</dbReference>